<reference evidence="2 3" key="1">
    <citation type="submission" date="2019-03" db="EMBL/GenBank/DDBJ databases">
        <title>Genomic Encyclopedia of Type Strains, Phase IV (KMG-V): Genome sequencing to study the core and pangenomes of soil and plant-associated prokaryotes.</title>
        <authorList>
            <person name="Whitman W."/>
        </authorList>
    </citation>
    <scope>NUCLEOTIDE SEQUENCE [LARGE SCALE GENOMIC DNA]</scope>
    <source>
        <strain evidence="2 3">Hc14</strain>
    </source>
</reference>
<evidence type="ECO:0000259" key="1">
    <source>
        <dbReference type="Pfam" id="PF01261"/>
    </source>
</evidence>
<dbReference type="PANTHER" id="PTHR12110:SF21">
    <property type="entry name" value="XYLOSE ISOMERASE-LIKE TIM BARREL DOMAIN-CONTAINING PROTEIN"/>
    <property type="match status" value="1"/>
</dbReference>
<evidence type="ECO:0000313" key="3">
    <source>
        <dbReference type="Proteomes" id="UP000294576"/>
    </source>
</evidence>
<dbReference type="InterPro" id="IPR013022">
    <property type="entry name" value="Xyl_isomerase-like_TIM-brl"/>
</dbReference>
<dbReference type="InterPro" id="IPR050312">
    <property type="entry name" value="IolE/XylAMocC-like"/>
</dbReference>
<name>A0A4R3Q0E8_RHISU</name>
<gene>
    <name evidence="2" type="ORF">EV132_111120</name>
</gene>
<dbReference type="Proteomes" id="UP000294576">
    <property type="component" value="Unassembled WGS sequence"/>
</dbReference>
<dbReference type="EMBL" id="SMBH01000011">
    <property type="protein sequence ID" value="TCU13687.1"/>
    <property type="molecule type" value="Genomic_DNA"/>
</dbReference>
<dbReference type="PANTHER" id="PTHR12110">
    <property type="entry name" value="HYDROXYPYRUVATE ISOMERASE"/>
    <property type="match status" value="1"/>
</dbReference>
<keyword evidence="2" id="KW-0413">Isomerase</keyword>
<dbReference type="Pfam" id="PF01261">
    <property type="entry name" value="AP_endonuc_2"/>
    <property type="match status" value="1"/>
</dbReference>
<proteinExistence type="predicted"/>
<dbReference type="InterPro" id="IPR036237">
    <property type="entry name" value="Xyl_isomerase-like_sf"/>
</dbReference>
<evidence type="ECO:0000313" key="2">
    <source>
        <dbReference type="EMBL" id="TCU13687.1"/>
    </source>
</evidence>
<dbReference type="AlphaFoldDB" id="A0A4R3Q0E8"/>
<feature type="domain" description="Xylose isomerase-like TIM barrel" evidence="1">
    <location>
        <begin position="21"/>
        <end position="306"/>
    </location>
</feature>
<comment type="caution">
    <text evidence="2">The sequence shown here is derived from an EMBL/GenBank/DDBJ whole genome shotgun (WGS) entry which is preliminary data.</text>
</comment>
<sequence length="314" mass="35101">MMRLSLVTDILGYLPFEDMLDTVSKLGFEAVELGSGNWSKAPHLRLDDLLSSVQARQDFRDALERRGLSISALNCSGNQLHPGPSGEEHRAVVEKTFRLAEKLDVKTVVMMSGCPGGTPKDELPNWITHVILPEQVEALDYQWNGVLIPYFQKAAMLAKDCGIRVAIENLGATMIHNPATMLRLREHVDSVIGMNFDPSHHMWMGGDPIAAVRLLGDAIHYMHAKDVRLERTLAEANGLIDTYWINDIQKRSWNYVALGHGHDVQWWKEFFAVALMVGYDGPVSLEMEDAGMDPLLGVKKSLTTLKLALPRDFD</sequence>
<dbReference type="SUPFAM" id="SSF51658">
    <property type="entry name" value="Xylose isomerase-like"/>
    <property type="match status" value="1"/>
</dbReference>
<dbReference type="GO" id="GO:0016853">
    <property type="term" value="F:isomerase activity"/>
    <property type="evidence" value="ECO:0007669"/>
    <property type="project" value="UniProtKB-KW"/>
</dbReference>
<organism evidence="2 3">
    <name type="scientific">Rhizobium sullae</name>
    <name type="common">Rhizobium hedysari</name>
    <dbReference type="NCBI Taxonomy" id="50338"/>
    <lineage>
        <taxon>Bacteria</taxon>
        <taxon>Pseudomonadati</taxon>
        <taxon>Pseudomonadota</taxon>
        <taxon>Alphaproteobacteria</taxon>
        <taxon>Hyphomicrobiales</taxon>
        <taxon>Rhizobiaceae</taxon>
        <taxon>Rhizobium/Agrobacterium group</taxon>
        <taxon>Rhizobium</taxon>
    </lineage>
</organism>
<dbReference type="RefSeq" id="WP_132565182.1">
    <property type="nucleotide sequence ID" value="NZ_SMBH01000011.1"/>
</dbReference>
<dbReference type="Gene3D" id="3.20.20.150">
    <property type="entry name" value="Divalent-metal-dependent TIM barrel enzymes"/>
    <property type="match status" value="1"/>
</dbReference>
<protein>
    <submittedName>
        <fullName evidence="2">Sugar phosphate isomerase/epimerase</fullName>
    </submittedName>
</protein>
<accession>A0A4R3Q0E8</accession>